<dbReference type="PANTHER" id="PTHR23026">
    <property type="entry name" value="NADPH NITROREDUCTASE"/>
    <property type="match status" value="1"/>
</dbReference>
<gene>
    <name evidence="2" type="ORF">IAD20_03010</name>
</gene>
<organism evidence="2 3">
    <name type="scientific">Candidatus Scatocola faecipullorum</name>
    <dbReference type="NCBI Taxonomy" id="2840917"/>
    <lineage>
        <taxon>Bacteria</taxon>
        <taxon>Pseudomonadati</taxon>
        <taxon>Pseudomonadota</taxon>
        <taxon>Alphaproteobacteria</taxon>
        <taxon>Rhodospirillales</taxon>
        <taxon>Rhodospirillaceae</taxon>
        <taxon>Rhodospirillaceae incertae sedis</taxon>
        <taxon>Candidatus Scatocola</taxon>
    </lineage>
</organism>
<dbReference type="Proteomes" id="UP000824107">
    <property type="component" value="Unassembled WGS sequence"/>
</dbReference>
<proteinExistence type="predicted"/>
<dbReference type="InterPro" id="IPR050627">
    <property type="entry name" value="Nitroreductase/BluB"/>
</dbReference>
<dbReference type="EMBL" id="DVNC01000022">
    <property type="protein sequence ID" value="HIU53032.1"/>
    <property type="molecule type" value="Genomic_DNA"/>
</dbReference>
<evidence type="ECO:0000313" key="3">
    <source>
        <dbReference type="Proteomes" id="UP000824107"/>
    </source>
</evidence>
<feature type="domain" description="Nitroreductase" evidence="1">
    <location>
        <begin position="84"/>
        <end position="149"/>
    </location>
</feature>
<dbReference type="InterPro" id="IPR000415">
    <property type="entry name" value="Nitroreductase-like"/>
</dbReference>
<evidence type="ECO:0000259" key="1">
    <source>
        <dbReference type="Pfam" id="PF00881"/>
    </source>
</evidence>
<dbReference type="SUPFAM" id="SSF55469">
    <property type="entry name" value="FMN-dependent nitroreductase-like"/>
    <property type="match status" value="1"/>
</dbReference>
<evidence type="ECO:0000313" key="2">
    <source>
        <dbReference type="EMBL" id="HIU53032.1"/>
    </source>
</evidence>
<comment type="caution">
    <text evidence="2">The sequence shown here is derived from an EMBL/GenBank/DDBJ whole genome shotgun (WGS) entry which is preliminary data.</text>
</comment>
<reference evidence="2" key="1">
    <citation type="submission" date="2020-10" db="EMBL/GenBank/DDBJ databases">
        <authorList>
            <person name="Gilroy R."/>
        </authorList>
    </citation>
    <scope>NUCLEOTIDE SEQUENCE</scope>
    <source>
        <strain evidence="2">ChiW3-316</strain>
    </source>
</reference>
<sequence>MDFREGLRTRRSVRQYIPNRDIPADDIRDILETAMLAPSGRNKQPWEFIVVNDKSKFPEITQAQPYCRFLEEASLAVIVCGNTEEEMAPGAWMVDCAAATENLLLACHAKKLGSCWCGIYPDKERMENFIRLFNLPPHIKPLSLVVIGYPAAEPRQPEDRFKQQKIHMNSW</sequence>
<reference evidence="2" key="2">
    <citation type="journal article" date="2021" name="PeerJ">
        <title>Extensive microbial diversity within the chicken gut microbiome revealed by metagenomics and culture.</title>
        <authorList>
            <person name="Gilroy R."/>
            <person name="Ravi A."/>
            <person name="Getino M."/>
            <person name="Pursley I."/>
            <person name="Horton D.L."/>
            <person name="Alikhan N.F."/>
            <person name="Baker D."/>
            <person name="Gharbi K."/>
            <person name="Hall N."/>
            <person name="Watson M."/>
            <person name="Adriaenssens E.M."/>
            <person name="Foster-Nyarko E."/>
            <person name="Jarju S."/>
            <person name="Secka A."/>
            <person name="Antonio M."/>
            <person name="Oren A."/>
            <person name="Chaudhuri R.R."/>
            <person name="La Ragione R."/>
            <person name="Hildebrand F."/>
            <person name="Pallen M.J."/>
        </authorList>
    </citation>
    <scope>NUCLEOTIDE SEQUENCE</scope>
    <source>
        <strain evidence="2">ChiW3-316</strain>
    </source>
</reference>
<dbReference type="CDD" id="cd02150">
    <property type="entry name" value="nitroreductase"/>
    <property type="match status" value="1"/>
</dbReference>
<accession>A0A9D1SAY6</accession>
<dbReference type="AlphaFoldDB" id="A0A9D1SAY6"/>
<dbReference type="GO" id="GO:0016491">
    <property type="term" value="F:oxidoreductase activity"/>
    <property type="evidence" value="ECO:0007669"/>
    <property type="project" value="InterPro"/>
</dbReference>
<dbReference type="InterPro" id="IPR029479">
    <property type="entry name" value="Nitroreductase"/>
</dbReference>
<feature type="domain" description="Nitroreductase" evidence="1">
    <location>
        <begin position="7"/>
        <end position="55"/>
    </location>
</feature>
<dbReference type="PANTHER" id="PTHR23026:SF123">
    <property type="entry name" value="NAD(P)H NITROREDUCTASE RV3131-RELATED"/>
    <property type="match status" value="1"/>
</dbReference>
<dbReference type="Pfam" id="PF00881">
    <property type="entry name" value="Nitroreductase"/>
    <property type="match status" value="2"/>
</dbReference>
<name>A0A9D1SAY6_9PROT</name>
<dbReference type="Gene3D" id="3.40.109.10">
    <property type="entry name" value="NADH Oxidase"/>
    <property type="match status" value="1"/>
</dbReference>
<protein>
    <submittedName>
        <fullName evidence="2">Nitroreductase family protein</fullName>
    </submittedName>
</protein>